<keyword evidence="3" id="KW-1185">Reference proteome</keyword>
<sequence>MKTCSIISITIFIAISTAFPTVNFKATRDTGIDTRTSTDFLGYKRDMTHDNKPGHTLVLGYRRDIDAEEEAHKVHTVEPEDANLPDGTLIPTYGCK</sequence>
<evidence type="ECO:0000256" key="1">
    <source>
        <dbReference type="SAM" id="SignalP"/>
    </source>
</evidence>
<evidence type="ECO:0000313" key="2">
    <source>
        <dbReference type="EMBL" id="RFU82121.1"/>
    </source>
</evidence>
<accession>A0A395P4L2</accession>
<comment type="caution">
    <text evidence="2">The sequence shown here is derived from an EMBL/GenBank/DDBJ whole genome shotgun (WGS) entry which is preliminary data.</text>
</comment>
<dbReference type="EMBL" id="PXOA01000006">
    <property type="protein sequence ID" value="RFU82121.1"/>
    <property type="molecule type" value="Genomic_DNA"/>
</dbReference>
<gene>
    <name evidence="2" type="ORF">TARUN_63</name>
</gene>
<dbReference type="AlphaFoldDB" id="A0A395P4L2"/>
<proteinExistence type="predicted"/>
<name>A0A395P4L2_TRIAR</name>
<organism evidence="2 3">
    <name type="scientific">Trichoderma arundinaceum</name>
    <dbReference type="NCBI Taxonomy" id="490622"/>
    <lineage>
        <taxon>Eukaryota</taxon>
        <taxon>Fungi</taxon>
        <taxon>Dikarya</taxon>
        <taxon>Ascomycota</taxon>
        <taxon>Pezizomycotina</taxon>
        <taxon>Sordariomycetes</taxon>
        <taxon>Hypocreomycetidae</taxon>
        <taxon>Hypocreales</taxon>
        <taxon>Hypocreaceae</taxon>
        <taxon>Trichoderma</taxon>
    </lineage>
</organism>
<feature type="signal peptide" evidence="1">
    <location>
        <begin position="1"/>
        <end position="18"/>
    </location>
</feature>
<evidence type="ECO:0000313" key="3">
    <source>
        <dbReference type="Proteomes" id="UP000266272"/>
    </source>
</evidence>
<reference evidence="2 3" key="1">
    <citation type="journal article" date="2018" name="PLoS Pathog.">
        <title>Evolution of structural diversity of trichothecenes, a family of toxins produced by plant pathogenic and entomopathogenic fungi.</title>
        <authorList>
            <person name="Proctor R.H."/>
            <person name="McCormick S.P."/>
            <person name="Kim H.S."/>
            <person name="Cardoza R.E."/>
            <person name="Stanley A.M."/>
            <person name="Lindo L."/>
            <person name="Kelly A."/>
            <person name="Brown D.W."/>
            <person name="Lee T."/>
            <person name="Vaughan M.M."/>
            <person name="Alexander N.J."/>
            <person name="Busman M."/>
            <person name="Gutierrez S."/>
        </authorList>
    </citation>
    <scope>NUCLEOTIDE SEQUENCE [LARGE SCALE GENOMIC DNA]</scope>
    <source>
        <strain evidence="2 3">IBT 40837</strain>
    </source>
</reference>
<dbReference type="Proteomes" id="UP000266272">
    <property type="component" value="Unassembled WGS sequence"/>
</dbReference>
<feature type="chain" id="PRO_5017208044" evidence="1">
    <location>
        <begin position="19"/>
        <end position="96"/>
    </location>
</feature>
<keyword evidence="1" id="KW-0732">Signal</keyword>
<protein>
    <submittedName>
        <fullName evidence="2">Uncharacterized protein</fullName>
    </submittedName>
</protein>